<evidence type="ECO:0000256" key="1">
    <source>
        <dbReference type="SAM" id="MobiDB-lite"/>
    </source>
</evidence>
<evidence type="ECO:0000313" key="2">
    <source>
        <dbReference type="EMBL" id="RNI23921.1"/>
    </source>
</evidence>
<protein>
    <submittedName>
        <fullName evidence="2">ArsR family transcriptional regulator</fullName>
    </submittedName>
</protein>
<dbReference type="Pfam" id="PF12840">
    <property type="entry name" value="HTH_20"/>
    <property type="match status" value="1"/>
</dbReference>
<accession>A0A3M9MEC8</accession>
<dbReference type="OrthoDB" id="3399802at2"/>
<evidence type="ECO:0000313" key="3">
    <source>
        <dbReference type="Proteomes" id="UP000271678"/>
    </source>
</evidence>
<comment type="caution">
    <text evidence="2">The sequence shown here is derived from an EMBL/GenBank/DDBJ whole genome shotgun (WGS) entry which is preliminary data.</text>
</comment>
<proteinExistence type="predicted"/>
<feature type="region of interest" description="Disordered" evidence="1">
    <location>
        <begin position="67"/>
        <end position="89"/>
    </location>
</feature>
<dbReference type="SUPFAM" id="SSF46785">
    <property type="entry name" value="Winged helix' DNA-binding domain"/>
    <property type="match status" value="1"/>
</dbReference>
<dbReference type="Gene3D" id="1.10.10.10">
    <property type="entry name" value="Winged helix-like DNA-binding domain superfamily/Winged helix DNA-binding domain"/>
    <property type="match status" value="1"/>
</dbReference>
<keyword evidence="3" id="KW-1185">Reference proteome</keyword>
<dbReference type="InterPro" id="IPR036390">
    <property type="entry name" value="WH_DNA-bd_sf"/>
</dbReference>
<dbReference type="InterPro" id="IPR036388">
    <property type="entry name" value="WH-like_DNA-bd_sf"/>
</dbReference>
<gene>
    <name evidence="2" type="ORF">EFY87_06550</name>
</gene>
<reference evidence="2 3" key="1">
    <citation type="submission" date="2018-11" db="EMBL/GenBank/DDBJ databases">
        <title>Draft genome of Simplicispira Flexivirga sp. BO-16.</title>
        <authorList>
            <person name="Im W.T."/>
        </authorList>
    </citation>
    <scope>NUCLEOTIDE SEQUENCE [LARGE SCALE GENOMIC DNA]</scope>
    <source>
        <strain evidence="2 3">BO-16</strain>
    </source>
</reference>
<dbReference type="Proteomes" id="UP000271678">
    <property type="component" value="Unassembled WGS sequence"/>
</dbReference>
<dbReference type="AlphaFoldDB" id="A0A3M9MEC8"/>
<organism evidence="2 3">
    <name type="scientific">Flexivirga caeni</name>
    <dbReference type="NCBI Taxonomy" id="2294115"/>
    <lineage>
        <taxon>Bacteria</taxon>
        <taxon>Bacillati</taxon>
        <taxon>Actinomycetota</taxon>
        <taxon>Actinomycetes</taxon>
        <taxon>Micrococcales</taxon>
        <taxon>Dermacoccaceae</taxon>
        <taxon>Flexivirga</taxon>
    </lineage>
</organism>
<dbReference type="EMBL" id="RJJQ01000004">
    <property type="protein sequence ID" value="RNI23921.1"/>
    <property type="molecule type" value="Genomic_DNA"/>
</dbReference>
<dbReference type="InterPro" id="IPR011991">
    <property type="entry name" value="ArsR-like_HTH"/>
</dbReference>
<name>A0A3M9MEC8_9MICO</name>
<dbReference type="CDD" id="cd00090">
    <property type="entry name" value="HTH_ARSR"/>
    <property type="match status" value="1"/>
</dbReference>
<sequence>MERQELMRPDPPTGPVLGDRRTQVLALLQAAAEPATVGQIADQLGLHPNTARFHLDGLVEQGLAHRETEQRELPGRPRALYTASADSPRSGQRSYRLLAEILTSYLATRTKQPGRAALEAGEAWGRFLTDRPAPFHHVDASAATRHLVGFLDEMGFAPEAVTVQRERQILLRQCPFREIAEEHREVVCTLHLGLMRGMLAELDAPLQATHLDPFVEPNLCVARFTKTATGPRAGTRAQ</sequence>